<name>A0A9D2GUV8_9BACT</name>
<dbReference type="Gene3D" id="6.10.250.690">
    <property type="match status" value="1"/>
</dbReference>
<evidence type="ECO:0000256" key="2">
    <source>
        <dbReference type="PROSITE-ProRule" id="PRU00169"/>
    </source>
</evidence>
<dbReference type="Proteomes" id="UP000824176">
    <property type="component" value="Unassembled WGS sequence"/>
</dbReference>
<dbReference type="CDD" id="cd00383">
    <property type="entry name" value="trans_reg_C"/>
    <property type="match status" value="1"/>
</dbReference>
<dbReference type="InterPro" id="IPR016032">
    <property type="entry name" value="Sig_transdc_resp-reg_C-effctor"/>
</dbReference>
<dbReference type="SUPFAM" id="SSF52172">
    <property type="entry name" value="CheY-like"/>
    <property type="match status" value="1"/>
</dbReference>
<evidence type="ECO:0000259" key="5">
    <source>
        <dbReference type="PROSITE" id="PS51755"/>
    </source>
</evidence>
<comment type="caution">
    <text evidence="6">The sequence shown here is derived from an EMBL/GenBank/DDBJ whole genome shotgun (WGS) entry which is preliminary data.</text>
</comment>
<dbReference type="GO" id="GO:0006355">
    <property type="term" value="P:regulation of DNA-templated transcription"/>
    <property type="evidence" value="ECO:0007669"/>
    <property type="project" value="InterPro"/>
</dbReference>
<feature type="modified residue" description="4-aspartylphosphate" evidence="2">
    <location>
        <position position="52"/>
    </location>
</feature>
<dbReference type="Gene3D" id="3.40.50.2300">
    <property type="match status" value="1"/>
</dbReference>
<dbReference type="GO" id="GO:0005829">
    <property type="term" value="C:cytosol"/>
    <property type="evidence" value="ECO:0007669"/>
    <property type="project" value="TreeGrafter"/>
</dbReference>
<reference evidence="6" key="1">
    <citation type="journal article" date="2021" name="PeerJ">
        <title>Extensive microbial diversity within the chicken gut microbiome revealed by metagenomics and culture.</title>
        <authorList>
            <person name="Gilroy R."/>
            <person name="Ravi A."/>
            <person name="Getino M."/>
            <person name="Pursley I."/>
            <person name="Horton D.L."/>
            <person name="Alikhan N.F."/>
            <person name="Baker D."/>
            <person name="Gharbi K."/>
            <person name="Hall N."/>
            <person name="Watson M."/>
            <person name="Adriaenssens E.M."/>
            <person name="Foster-Nyarko E."/>
            <person name="Jarju S."/>
            <person name="Secka A."/>
            <person name="Antonio M."/>
            <person name="Oren A."/>
            <person name="Chaudhuri R.R."/>
            <person name="La Ragione R."/>
            <person name="Hildebrand F."/>
            <person name="Pallen M.J."/>
        </authorList>
    </citation>
    <scope>NUCLEOTIDE SEQUENCE</scope>
    <source>
        <strain evidence="6">ChiW4-1371</strain>
    </source>
</reference>
<protein>
    <submittedName>
        <fullName evidence="6">Response regulator transcription factor</fullName>
    </submittedName>
</protein>
<keyword evidence="1 3" id="KW-0238">DNA-binding</keyword>
<reference evidence="6" key="2">
    <citation type="submission" date="2021-04" db="EMBL/GenBank/DDBJ databases">
        <authorList>
            <person name="Gilroy R."/>
        </authorList>
    </citation>
    <scope>NUCLEOTIDE SEQUENCE</scope>
    <source>
        <strain evidence="6">ChiW4-1371</strain>
    </source>
</reference>
<dbReference type="Pfam" id="PF00486">
    <property type="entry name" value="Trans_reg_C"/>
    <property type="match status" value="1"/>
</dbReference>
<dbReference type="Gene3D" id="1.10.10.10">
    <property type="entry name" value="Winged helix-like DNA-binding domain superfamily/Winged helix DNA-binding domain"/>
    <property type="match status" value="1"/>
</dbReference>
<dbReference type="PANTHER" id="PTHR48111">
    <property type="entry name" value="REGULATOR OF RPOS"/>
    <property type="match status" value="1"/>
</dbReference>
<feature type="domain" description="OmpR/PhoB-type" evidence="5">
    <location>
        <begin position="123"/>
        <end position="220"/>
    </location>
</feature>
<evidence type="ECO:0000313" key="6">
    <source>
        <dbReference type="EMBL" id="HIZ89589.1"/>
    </source>
</evidence>
<keyword evidence="2" id="KW-0597">Phosphoprotein</keyword>
<evidence type="ECO:0000256" key="1">
    <source>
        <dbReference type="ARBA" id="ARBA00023125"/>
    </source>
</evidence>
<dbReference type="SUPFAM" id="SSF46894">
    <property type="entry name" value="C-terminal effector domain of the bipartite response regulators"/>
    <property type="match status" value="1"/>
</dbReference>
<dbReference type="EMBL" id="DXAQ01000102">
    <property type="protein sequence ID" value="HIZ89589.1"/>
    <property type="molecule type" value="Genomic_DNA"/>
</dbReference>
<dbReference type="PANTHER" id="PTHR48111:SF43">
    <property type="entry name" value="STAGE 0 SPORULATION PROTEIN A HOMOLOG"/>
    <property type="match status" value="1"/>
</dbReference>
<evidence type="ECO:0000259" key="4">
    <source>
        <dbReference type="PROSITE" id="PS50110"/>
    </source>
</evidence>
<evidence type="ECO:0000256" key="3">
    <source>
        <dbReference type="PROSITE-ProRule" id="PRU01091"/>
    </source>
</evidence>
<dbReference type="SMART" id="SM00448">
    <property type="entry name" value="REC"/>
    <property type="match status" value="1"/>
</dbReference>
<dbReference type="GO" id="GO:0000976">
    <property type="term" value="F:transcription cis-regulatory region binding"/>
    <property type="evidence" value="ECO:0007669"/>
    <property type="project" value="TreeGrafter"/>
</dbReference>
<dbReference type="InterPro" id="IPR001789">
    <property type="entry name" value="Sig_transdc_resp-reg_receiver"/>
</dbReference>
<proteinExistence type="predicted"/>
<dbReference type="InterPro" id="IPR011006">
    <property type="entry name" value="CheY-like_superfamily"/>
</dbReference>
<feature type="DNA-binding region" description="OmpR/PhoB-type" evidence="3">
    <location>
        <begin position="123"/>
        <end position="220"/>
    </location>
</feature>
<sequence>MKKILIVEDDTSISEELKNLLENSGYNGVILKDFENSYEEIKRENPDLILLDINIPKLNGEMLLQKIRKESNVPIIMVTSKNTETDEVLSLSYGANDYITKPYNPTILLLRINNLFKRIENKNDILTYNDLTVDPKKGIIKNDKEELILTKNEMIIFTFLLANRGNIVTRDDLMTDLWNNDSYINDNALNVNISRLRTKLTDFGYEDAIETRKGQGYILK</sequence>
<dbReference type="PROSITE" id="PS50110">
    <property type="entry name" value="RESPONSE_REGULATORY"/>
    <property type="match status" value="1"/>
</dbReference>
<dbReference type="GO" id="GO:0000156">
    <property type="term" value="F:phosphorelay response regulator activity"/>
    <property type="evidence" value="ECO:0007669"/>
    <property type="project" value="TreeGrafter"/>
</dbReference>
<dbReference type="GO" id="GO:0032993">
    <property type="term" value="C:protein-DNA complex"/>
    <property type="evidence" value="ECO:0007669"/>
    <property type="project" value="TreeGrafter"/>
</dbReference>
<dbReference type="InterPro" id="IPR036388">
    <property type="entry name" value="WH-like_DNA-bd_sf"/>
</dbReference>
<dbReference type="InterPro" id="IPR039420">
    <property type="entry name" value="WalR-like"/>
</dbReference>
<dbReference type="AlphaFoldDB" id="A0A9D2GUV8"/>
<feature type="domain" description="Response regulatory" evidence="4">
    <location>
        <begin position="3"/>
        <end position="116"/>
    </location>
</feature>
<dbReference type="SMART" id="SM00862">
    <property type="entry name" value="Trans_reg_C"/>
    <property type="match status" value="1"/>
</dbReference>
<dbReference type="InterPro" id="IPR001867">
    <property type="entry name" value="OmpR/PhoB-type_DNA-bd"/>
</dbReference>
<dbReference type="Pfam" id="PF00072">
    <property type="entry name" value="Response_reg"/>
    <property type="match status" value="1"/>
</dbReference>
<dbReference type="PROSITE" id="PS51755">
    <property type="entry name" value="OMPR_PHOB"/>
    <property type="match status" value="1"/>
</dbReference>
<evidence type="ECO:0000313" key="7">
    <source>
        <dbReference type="Proteomes" id="UP000824176"/>
    </source>
</evidence>
<accession>A0A9D2GUV8</accession>
<organism evidence="6 7">
    <name type="scientific">Candidatus Mucispirillum faecigallinarum</name>
    <dbReference type="NCBI Taxonomy" id="2838699"/>
    <lineage>
        <taxon>Bacteria</taxon>
        <taxon>Pseudomonadati</taxon>
        <taxon>Deferribacterota</taxon>
        <taxon>Deferribacteres</taxon>
        <taxon>Deferribacterales</taxon>
        <taxon>Mucispirillaceae</taxon>
        <taxon>Mucispirillum</taxon>
    </lineage>
</organism>
<gene>
    <name evidence="6" type="ORF">H9804_06565</name>
</gene>